<name>A0ABT5JZH0_9BURK</name>
<feature type="domain" description="DNA2/NAM7 helicase-like C-terminal" evidence="7">
    <location>
        <begin position="938"/>
        <end position="1077"/>
    </location>
</feature>
<dbReference type="Pfam" id="PF13087">
    <property type="entry name" value="AAA_12"/>
    <property type="match status" value="1"/>
</dbReference>
<organism evidence="8 9">
    <name type="scientific">Janthinobacterium fluminis</name>
    <dbReference type="NCBI Taxonomy" id="2987524"/>
    <lineage>
        <taxon>Bacteria</taxon>
        <taxon>Pseudomonadati</taxon>
        <taxon>Pseudomonadota</taxon>
        <taxon>Betaproteobacteria</taxon>
        <taxon>Burkholderiales</taxon>
        <taxon>Oxalobacteraceae</taxon>
        <taxon>Janthinobacterium</taxon>
    </lineage>
</organism>
<evidence type="ECO:0000256" key="2">
    <source>
        <dbReference type="ARBA" id="ARBA00022741"/>
    </source>
</evidence>
<dbReference type="Pfam" id="PF13086">
    <property type="entry name" value="AAA_11"/>
    <property type="match status" value="1"/>
</dbReference>
<protein>
    <submittedName>
        <fullName evidence="8">AAA domain-containing protein</fullName>
    </submittedName>
</protein>
<reference evidence="8 9" key="1">
    <citation type="submission" date="2022-10" db="EMBL/GenBank/DDBJ databases">
        <title>Janthinobacterium sp. hw3 Genome sequencing.</title>
        <authorList>
            <person name="Park S."/>
        </authorList>
    </citation>
    <scope>NUCLEOTIDE SEQUENCE [LARGE SCALE GENOMIC DNA]</scope>
    <source>
        <strain evidence="9">hw3</strain>
    </source>
</reference>
<feature type="domain" description="DNA2/NAM7 helicase helicase" evidence="6">
    <location>
        <begin position="781"/>
        <end position="840"/>
    </location>
</feature>
<dbReference type="SUPFAM" id="SSF52540">
    <property type="entry name" value="P-loop containing nucleoside triphosphate hydrolases"/>
    <property type="match status" value="1"/>
</dbReference>
<dbReference type="InterPro" id="IPR050534">
    <property type="entry name" value="Coronavir_polyprotein_1ab"/>
</dbReference>
<dbReference type="EMBL" id="JAQQXR010000003">
    <property type="protein sequence ID" value="MDC8758109.1"/>
    <property type="molecule type" value="Genomic_DNA"/>
</dbReference>
<keyword evidence="3" id="KW-0378">Hydrolase</keyword>
<proteinExistence type="inferred from homology"/>
<dbReference type="InterPro" id="IPR041677">
    <property type="entry name" value="DNA2/NAM7_AAA_11"/>
</dbReference>
<dbReference type="Proteomes" id="UP001221208">
    <property type="component" value="Unassembled WGS sequence"/>
</dbReference>
<sequence>MTQAEQQRLLAILEYWHKIEFFIPFDLAQVSDTPDEWKLRWLTRGDLATLPSTFLTQLRVPPELRISGFKLFLGVFDKAEIARAGNAVASPSEQLEEAEKGALQGRSCFARITLNAAGEPNFDPVSVSTVPWALGRGLNALGLDAFDDAQQDLKDRLRNFHAARRPAVAADADSAPTAPLDGAEILALFELFTAWADFTPAHAQPVALLEIGTEKIPAQKERAADAPPAQENGELDFTAAPEASVDILNSFYIEDLERAICAVRGGAVPATLAAYLTPLAPARRTDLYTDAGRQCIIDMLHPARGNRGHWLEDAGRSMSLMQQFAVNAGLRHVAERGLFSVNGPPGTGKTTLLRELFAENIVRRAAVLARLERAADAFCGKLRVGFNGDTRQATIARLIPELCGFEMVVASSNNAAVENISTDLPKRKQLGAAWSGASYLQPVAQRLAAEGDDGRVKPLAAGELPWGLISCALGKSQNRKRFVAKFYYDGKQRAAQAGAMQHIRLWLENYRGIGFQQAAAEFRAAAQAVEAALAELADYADLWRGAGLLTRAQFCRAGQTRLELAAAQEEAAQQALAGAEGALATLLDDKAALQEEERLLDRAAPGFFARLLRTAAARRHRAEVAANADAQRGAGRAIAAAKTRIASALAPQHARAAGEAATARAAVAALQRDWDTAQARLAAYRSRYPDLAPPDQPAQLEQDQVQIAGLWHDAALAQLRSALFAKALALHEAWLAEVAQKGGAGFGGNLFALALLLDNKRPDDDAHVAPIWQSLFMVVPVVSTTFASFARQFRGMDAESLGWLFIDEAGQAVPQAAVGALWRARRAVVVGDPLQIEPVFTAPAQLIRKLSAQSPHTADDAYAPDKVSVQRLADAANPYGTQVAGGDGGLWIGSPLRVHRRCAEPMFSLSNNIAYGGKMVFGMRDRQPPAGAPGIGASAWIDVAGAVAFKQVVPQQIDLVAQMLLRLYRRAGELPPLYIISPFKAVQEEVRKRVLGIAWDDDTGAHAAPAKAALAQWCRDRIGTVHTFQGKEQSMVVMVLGADRDNAGAAAWAAAKPNLLNVALTRAAHYVYIVGEAAVWSAQPYFSTAHADLPKTDARSFLARIG</sequence>
<evidence type="ECO:0000313" key="9">
    <source>
        <dbReference type="Proteomes" id="UP001221208"/>
    </source>
</evidence>
<dbReference type="PANTHER" id="PTHR43788">
    <property type="entry name" value="DNA2/NAM7 HELICASE FAMILY MEMBER"/>
    <property type="match status" value="1"/>
</dbReference>
<keyword evidence="2" id="KW-0547">Nucleotide-binding</keyword>
<dbReference type="InterPro" id="IPR041679">
    <property type="entry name" value="DNA2/NAM7-like_C"/>
</dbReference>
<keyword evidence="4" id="KW-0347">Helicase</keyword>
<dbReference type="PANTHER" id="PTHR43788:SF8">
    <property type="entry name" value="DNA-BINDING PROTEIN SMUBP-2"/>
    <property type="match status" value="1"/>
</dbReference>
<dbReference type="Gene3D" id="3.40.50.300">
    <property type="entry name" value="P-loop containing nucleotide triphosphate hydrolases"/>
    <property type="match status" value="3"/>
</dbReference>
<dbReference type="RefSeq" id="WP_273670781.1">
    <property type="nucleotide sequence ID" value="NZ_JAQQXR010000003.1"/>
</dbReference>
<dbReference type="InterPro" id="IPR027417">
    <property type="entry name" value="P-loop_NTPase"/>
</dbReference>
<evidence type="ECO:0000259" key="6">
    <source>
        <dbReference type="Pfam" id="PF13086"/>
    </source>
</evidence>
<evidence type="ECO:0000259" key="7">
    <source>
        <dbReference type="Pfam" id="PF13087"/>
    </source>
</evidence>
<keyword evidence="5" id="KW-0067">ATP-binding</keyword>
<accession>A0ABT5JZH0</accession>
<evidence type="ECO:0000256" key="4">
    <source>
        <dbReference type="ARBA" id="ARBA00022806"/>
    </source>
</evidence>
<gene>
    <name evidence="8" type="ORF">OIK44_10960</name>
</gene>
<comment type="similarity">
    <text evidence="1">Belongs to the DNA2/NAM7 helicase family.</text>
</comment>
<evidence type="ECO:0000313" key="8">
    <source>
        <dbReference type="EMBL" id="MDC8758109.1"/>
    </source>
</evidence>
<comment type="caution">
    <text evidence="8">The sequence shown here is derived from an EMBL/GenBank/DDBJ whole genome shotgun (WGS) entry which is preliminary data.</text>
</comment>
<evidence type="ECO:0000256" key="3">
    <source>
        <dbReference type="ARBA" id="ARBA00022801"/>
    </source>
</evidence>
<evidence type="ECO:0000256" key="5">
    <source>
        <dbReference type="ARBA" id="ARBA00022840"/>
    </source>
</evidence>
<evidence type="ECO:0000256" key="1">
    <source>
        <dbReference type="ARBA" id="ARBA00007913"/>
    </source>
</evidence>
<keyword evidence="9" id="KW-1185">Reference proteome</keyword>